<evidence type="ECO:0000313" key="1">
    <source>
        <dbReference type="EMBL" id="GCD78022.1"/>
    </source>
</evidence>
<dbReference type="EMBL" id="BHZE01000014">
    <property type="protein sequence ID" value="GCD78022.1"/>
    <property type="molecule type" value="Genomic_DNA"/>
</dbReference>
<evidence type="ECO:0000313" key="2">
    <source>
        <dbReference type="Proteomes" id="UP000286715"/>
    </source>
</evidence>
<keyword evidence="2" id="KW-1185">Reference proteome</keyword>
<name>A0A401XLZ8_9FLAO</name>
<comment type="caution">
    <text evidence="1">The sequence shown here is derived from an EMBL/GenBank/DDBJ whole genome shotgun (WGS) entry which is preliminary data.</text>
</comment>
<accession>A0A401XLZ8</accession>
<evidence type="ECO:0008006" key="3">
    <source>
        <dbReference type="Google" id="ProtNLM"/>
    </source>
</evidence>
<dbReference type="Proteomes" id="UP000286715">
    <property type="component" value="Unassembled WGS sequence"/>
</dbReference>
<reference evidence="1 2" key="1">
    <citation type="submission" date="2018-11" db="EMBL/GenBank/DDBJ databases">
        <title>Schleiferia aggregans sp. nov., a moderately thermophilic heterotrophic bacterium isolated from microbial mats at a terrestrial hot spring.</title>
        <authorList>
            <person name="Iino T."/>
            <person name="Ohkuma M."/>
            <person name="Haruta S."/>
        </authorList>
    </citation>
    <scope>NUCLEOTIDE SEQUENCE [LARGE SCALE GENOMIC DNA]</scope>
    <source>
        <strain evidence="1 2">LA</strain>
    </source>
</reference>
<organism evidence="1 2">
    <name type="scientific">Thermaurantimonas aggregans</name>
    <dbReference type="NCBI Taxonomy" id="2173829"/>
    <lineage>
        <taxon>Bacteria</taxon>
        <taxon>Pseudomonadati</taxon>
        <taxon>Bacteroidota</taxon>
        <taxon>Flavobacteriia</taxon>
        <taxon>Flavobacteriales</taxon>
        <taxon>Schleiferiaceae</taxon>
        <taxon>Thermaurantimonas</taxon>
    </lineage>
</organism>
<sequence>MMFFKKYWSLIYIENFRKNSTSFNSKNGKFLLLISLSFFALLSFQSCKDDTIYHIEITEIENPWHKDTTLSFQFFIEDTTKVYLIKSILHYTSEYPFANLYVKREIFYEDNREYGDTANYVLFDDMGKMTGKGFSHTKVLENTIGKGPLRFGNIGYYYIDFNHLMRIDSLPGIEKVGIVIQEVK</sequence>
<dbReference type="OrthoDB" id="982482at2"/>
<dbReference type="Pfam" id="PF14109">
    <property type="entry name" value="GldH_lipo"/>
    <property type="match status" value="1"/>
</dbReference>
<gene>
    <name evidence="1" type="ORF">JCM31826_15040</name>
</gene>
<dbReference type="RefSeq" id="WP_124398084.1">
    <property type="nucleotide sequence ID" value="NZ_BHZE01000014.1"/>
</dbReference>
<dbReference type="AlphaFoldDB" id="A0A401XLZ8"/>
<protein>
    <recommendedName>
        <fullName evidence="3">Gliding motility lipoprotein GldH</fullName>
    </recommendedName>
</protein>
<dbReference type="NCBIfam" id="TIGR03511">
    <property type="entry name" value="GldH_lipo"/>
    <property type="match status" value="1"/>
</dbReference>
<proteinExistence type="predicted"/>
<dbReference type="InterPro" id="IPR020018">
    <property type="entry name" value="Motility-assoc_lipoprot_GldH"/>
</dbReference>